<sequence length="93" mass="10725">MSALEPYVSEITYILSGDERDKEIAQAFRDNFTSFNPDLDVIIPTGRVISSFVLGYLMGFIPTFYIGIYRDKNYSFVMIYNQNNFIRTSNDAI</sequence>
<keyword evidence="1" id="KW-0472">Membrane</keyword>
<reference evidence="2" key="1">
    <citation type="journal article" date="2015" name="Nature">
        <title>Complex archaea that bridge the gap between prokaryotes and eukaryotes.</title>
        <authorList>
            <person name="Spang A."/>
            <person name="Saw J.H."/>
            <person name="Jorgensen S.L."/>
            <person name="Zaremba-Niedzwiedzka K."/>
            <person name="Martijn J."/>
            <person name="Lind A.E."/>
            <person name="van Eijk R."/>
            <person name="Schleper C."/>
            <person name="Guy L."/>
            <person name="Ettema T.J."/>
        </authorList>
    </citation>
    <scope>NUCLEOTIDE SEQUENCE</scope>
</reference>
<feature type="transmembrane region" description="Helical" evidence="1">
    <location>
        <begin position="48"/>
        <end position="68"/>
    </location>
</feature>
<evidence type="ECO:0000313" key="2">
    <source>
        <dbReference type="EMBL" id="KKM59964.1"/>
    </source>
</evidence>
<protein>
    <submittedName>
        <fullName evidence="2">Uncharacterized protein</fullName>
    </submittedName>
</protein>
<keyword evidence="1" id="KW-0812">Transmembrane</keyword>
<name>A0A0F9IRF1_9ZZZZ</name>
<evidence type="ECO:0000256" key="1">
    <source>
        <dbReference type="SAM" id="Phobius"/>
    </source>
</evidence>
<gene>
    <name evidence="2" type="ORF">LCGC14_1546580</name>
</gene>
<comment type="caution">
    <text evidence="2">The sequence shown here is derived from an EMBL/GenBank/DDBJ whole genome shotgun (WGS) entry which is preliminary data.</text>
</comment>
<proteinExistence type="predicted"/>
<keyword evidence="1" id="KW-1133">Transmembrane helix</keyword>
<accession>A0A0F9IRF1</accession>
<dbReference type="AlphaFoldDB" id="A0A0F9IRF1"/>
<organism evidence="2">
    <name type="scientific">marine sediment metagenome</name>
    <dbReference type="NCBI Taxonomy" id="412755"/>
    <lineage>
        <taxon>unclassified sequences</taxon>
        <taxon>metagenomes</taxon>
        <taxon>ecological metagenomes</taxon>
    </lineage>
</organism>
<dbReference type="EMBL" id="LAZR01011764">
    <property type="protein sequence ID" value="KKM59964.1"/>
    <property type="molecule type" value="Genomic_DNA"/>
</dbReference>